<protein>
    <recommendedName>
        <fullName evidence="1">DNA helicase Pif1-like 2B domain-containing protein</fullName>
    </recommendedName>
</protein>
<dbReference type="EMBL" id="KZ305057">
    <property type="protein sequence ID" value="PIA33737.1"/>
    <property type="molecule type" value="Genomic_DNA"/>
</dbReference>
<dbReference type="AlphaFoldDB" id="A0A2G5CSD5"/>
<gene>
    <name evidence="2" type="ORF">AQUCO_04000063v1</name>
</gene>
<dbReference type="CDD" id="cd18809">
    <property type="entry name" value="SF1_C_RecD"/>
    <property type="match status" value="1"/>
</dbReference>
<name>A0A2G5CSD5_AQUCA</name>
<accession>A0A2G5CSD5</accession>
<dbReference type="Pfam" id="PF21530">
    <property type="entry name" value="Pif1_2B_dom"/>
    <property type="match status" value="1"/>
</dbReference>
<proteinExistence type="predicted"/>
<dbReference type="GO" id="GO:0006260">
    <property type="term" value="P:DNA replication"/>
    <property type="evidence" value="ECO:0007669"/>
    <property type="project" value="TreeGrafter"/>
</dbReference>
<dbReference type="InterPro" id="IPR049163">
    <property type="entry name" value="Pif1-like_2B_dom"/>
</dbReference>
<feature type="domain" description="DNA helicase Pif1-like 2B" evidence="1">
    <location>
        <begin position="105"/>
        <end position="149"/>
    </location>
</feature>
<dbReference type="SUPFAM" id="SSF52540">
    <property type="entry name" value="P-loop containing nucleoside triphosphate hydrolases"/>
    <property type="match status" value="1"/>
</dbReference>
<dbReference type="InParanoid" id="A0A2G5CSD5"/>
<evidence type="ECO:0000313" key="3">
    <source>
        <dbReference type="Proteomes" id="UP000230069"/>
    </source>
</evidence>
<keyword evidence="3" id="KW-1185">Reference proteome</keyword>
<dbReference type="OrthoDB" id="1920387at2759"/>
<dbReference type="Proteomes" id="UP000230069">
    <property type="component" value="Unassembled WGS sequence"/>
</dbReference>
<organism evidence="2 3">
    <name type="scientific">Aquilegia coerulea</name>
    <name type="common">Rocky mountain columbine</name>
    <dbReference type="NCBI Taxonomy" id="218851"/>
    <lineage>
        <taxon>Eukaryota</taxon>
        <taxon>Viridiplantae</taxon>
        <taxon>Streptophyta</taxon>
        <taxon>Embryophyta</taxon>
        <taxon>Tracheophyta</taxon>
        <taxon>Spermatophyta</taxon>
        <taxon>Magnoliopsida</taxon>
        <taxon>Ranunculales</taxon>
        <taxon>Ranunculaceae</taxon>
        <taxon>Thalictroideae</taxon>
        <taxon>Aquilegia</taxon>
    </lineage>
</organism>
<reference evidence="2 3" key="1">
    <citation type="submission" date="2017-09" db="EMBL/GenBank/DDBJ databases">
        <title>WGS assembly of Aquilegia coerulea Goldsmith.</title>
        <authorList>
            <person name="Hodges S."/>
            <person name="Kramer E."/>
            <person name="Nordborg M."/>
            <person name="Tomkins J."/>
            <person name="Borevitz J."/>
            <person name="Derieg N."/>
            <person name="Yan J."/>
            <person name="Mihaltcheva S."/>
            <person name="Hayes R.D."/>
            <person name="Rokhsar D."/>
        </authorList>
    </citation>
    <scope>NUCLEOTIDE SEQUENCE [LARGE SCALE GENOMIC DNA]</scope>
    <source>
        <strain evidence="3">cv. Goldsmith</strain>
    </source>
</reference>
<evidence type="ECO:0000259" key="1">
    <source>
        <dbReference type="Pfam" id="PF21530"/>
    </source>
</evidence>
<dbReference type="InterPro" id="IPR027417">
    <property type="entry name" value="P-loop_NTPase"/>
</dbReference>
<dbReference type="PANTHER" id="PTHR23274:SF48">
    <property type="entry name" value="ATP-DEPENDENT DNA HELICASE"/>
    <property type="match status" value="1"/>
</dbReference>
<sequence length="260" mass="28729">MMFSIKVGTFPDENLILPETIQQCSNTHDLLSVVYPDLHVEGTATPLFLQDRTILAPRNDDVKQINAMALEIFPGNYVDYLAADKVIEREGDLPHEILSYTTDTLNSLDPSSLPPFRLRLKVGSPIMLLRNIAPKDGLCNGTRLIVEKFATKVIEARILTGPKANQPVFIPRITLSPSAELPIPMSRCQFPVRLAFAMTINKSQGQSVHFVGIDLQVPVFSHGQLYVALSRCTSAANIFVILPSTSINCTTNIVYPEVLL</sequence>
<evidence type="ECO:0000313" key="2">
    <source>
        <dbReference type="EMBL" id="PIA33737.1"/>
    </source>
</evidence>
<dbReference type="GO" id="GO:0005657">
    <property type="term" value="C:replication fork"/>
    <property type="evidence" value="ECO:0007669"/>
    <property type="project" value="TreeGrafter"/>
</dbReference>
<dbReference type="PANTHER" id="PTHR23274">
    <property type="entry name" value="DNA HELICASE-RELATED"/>
    <property type="match status" value="1"/>
</dbReference>